<keyword evidence="9 10" id="KW-0275">Fatty acid biosynthesis</keyword>
<feature type="transmembrane region" description="Helical" evidence="10">
    <location>
        <begin position="197"/>
        <end position="215"/>
    </location>
</feature>
<evidence type="ECO:0000313" key="11">
    <source>
        <dbReference type="EMBL" id="TGZ71214.1"/>
    </source>
</evidence>
<dbReference type="GO" id="GO:0019367">
    <property type="term" value="P:fatty acid elongation, saturated fatty acid"/>
    <property type="evidence" value="ECO:0007669"/>
    <property type="project" value="TreeGrafter"/>
</dbReference>
<feature type="transmembrane region" description="Helical" evidence="10">
    <location>
        <begin position="227"/>
        <end position="247"/>
    </location>
</feature>
<feature type="transmembrane region" description="Helical" evidence="10">
    <location>
        <begin position="24"/>
        <end position="42"/>
    </location>
</feature>
<feature type="transmembrane region" description="Helical" evidence="10">
    <location>
        <begin position="134"/>
        <end position="153"/>
    </location>
</feature>
<evidence type="ECO:0000256" key="5">
    <source>
        <dbReference type="ARBA" id="ARBA00022832"/>
    </source>
</evidence>
<keyword evidence="2 10" id="KW-0444">Lipid biosynthesis</keyword>
<evidence type="ECO:0000256" key="10">
    <source>
        <dbReference type="RuleBase" id="RU361115"/>
    </source>
</evidence>
<evidence type="ECO:0000256" key="7">
    <source>
        <dbReference type="ARBA" id="ARBA00023098"/>
    </source>
</evidence>
<organism evidence="11 12">
    <name type="scientific">Opisthorchis felineus</name>
    <dbReference type="NCBI Taxonomy" id="147828"/>
    <lineage>
        <taxon>Eukaryota</taxon>
        <taxon>Metazoa</taxon>
        <taxon>Spiralia</taxon>
        <taxon>Lophotrochozoa</taxon>
        <taxon>Platyhelminthes</taxon>
        <taxon>Trematoda</taxon>
        <taxon>Digenea</taxon>
        <taxon>Opisthorchiida</taxon>
        <taxon>Opisthorchiata</taxon>
        <taxon>Opisthorchiidae</taxon>
        <taxon>Opisthorchis</taxon>
    </lineage>
</organism>
<comment type="caution">
    <text evidence="11">The sequence shown here is derived from an EMBL/GenBank/DDBJ whole genome shotgun (WGS) entry which is preliminary data.</text>
</comment>
<evidence type="ECO:0000256" key="8">
    <source>
        <dbReference type="ARBA" id="ARBA00023136"/>
    </source>
</evidence>
<proteinExistence type="inferred from homology"/>
<keyword evidence="8 10" id="KW-0472">Membrane</keyword>
<dbReference type="GO" id="GO:0034626">
    <property type="term" value="P:fatty acid elongation, polyunsaturated fatty acid"/>
    <property type="evidence" value="ECO:0007669"/>
    <property type="project" value="TreeGrafter"/>
</dbReference>
<accession>A0A4V3SG73</accession>
<sequence length="273" mass="32198">MKFADFLPKGDPRVDGWSLMDNPLPTFIIVCAYLVIVVWWGQKFMARRPNGFSLRPLLLAYNFVMVLFSGWLWYEFCASGWFGGGYTLGCQPVDRSRRPKAYRMVRVCYFFFISKLIELLDTAFFIARRKFDQVSFLHVFHHGIMPVSWWFGVKYVPGGISTFHAMLNSFIHFMMYIYYGLAAAGPRYRKYTWWKKYMTTAQIIQFVVVIFHSVYTLTLHDCNYPKLFNYWILSYALIFLVLFANFYSRAYNKQMTTSQAVPGSVTRRCLKVD</sequence>
<dbReference type="GO" id="GO:0042761">
    <property type="term" value="P:very long-chain fatty acid biosynthetic process"/>
    <property type="evidence" value="ECO:0007669"/>
    <property type="project" value="TreeGrafter"/>
</dbReference>
<dbReference type="Pfam" id="PF01151">
    <property type="entry name" value="ELO"/>
    <property type="match status" value="1"/>
</dbReference>
<name>A0A4V3SG73_OPIFE</name>
<dbReference type="GO" id="GO:0005789">
    <property type="term" value="C:endoplasmic reticulum membrane"/>
    <property type="evidence" value="ECO:0007669"/>
    <property type="project" value="TreeGrafter"/>
</dbReference>
<dbReference type="InterPro" id="IPR002076">
    <property type="entry name" value="ELO_fam"/>
</dbReference>
<comment type="similarity">
    <text evidence="10">Belongs to the ELO family.</text>
</comment>
<evidence type="ECO:0000256" key="1">
    <source>
        <dbReference type="ARBA" id="ARBA00004141"/>
    </source>
</evidence>
<evidence type="ECO:0000256" key="3">
    <source>
        <dbReference type="ARBA" id="ARBA00022679"/>
    </source>
</evidence>
<evidence type="ECO:0000256" key="6">
    <source>
        <dbReference type="ARBA" id="ARBA00022989"/>
    </source>
</evidence>
<feature type="transmembrane region" description="Helical" evidence="10">
    <location>
        <begin position="165"/>
        <end position="185"/>
    </location>
</feature>
<dbReference type="STRING" id="147828.A0A4V3SG73"/>
<evidence type="ECO:0000256" key="4">
    <source>
        <dbReference type="ARBA" id="ARBA00022692"/>
    </source>
</evidence>
<feature type="transmembrane region" description="Helical" evidence="10">
    <location>
        <begin position="54"/>
        <end position="74"/>
    </location>
</feature>
<dbReference type="PANTHER" id="PTHR11157:SF69">
    <property type="entry name" value="ELONGATION OF VERY LONG CHAIN FATTY ACIDS PROTEIN 7"/>
    <property type="match status" value="1"/>
</dbReference>
<dbReference type="EMBL" id="SJOL01004800">
    <property type="protein sequence ID" value="TGZ71214.1"/>
    <property type="molecule type" value="Genomic_DNA"/>
</dbReference>
<comment type="catalytic activity">
    <reaction evidence="10">
        <text>a very-long-chain acyl-CoA + malonyl-CoA + H(+) = a very-long-chain 3-oxoacyl-CoA + CO2 + CoA</text>
        <dbReference type="Rhea" id="RHEA:32727"/>
        <dbReference type="ChEBI" id="CHEBI:15378"/>
        <dbReference type="ChEBI" id="CHEBI:16526"/>
        <dbReference type="ChEBI" id="CHEBI:57287"/>
        <dbReference type="ChEBI" id="CHEBI:57384"/>
        <dbReference type="ChEBI" id="CHEBI:90725"/>
        <dbReference type="ChEBI" id="CHEBI:90736"/>
        <dbReference type="EC" id="2.3.1.199"/>
    </reaction>
</comment>
<keyword evidence="6 10" id="KW-1133">Transmembrane helix</keyword>
<keyword evidence="5 10" id="KW-0276">Fatty acid metabolism</keyword>
<reference evidence="11 12" key="1">
    <citation type="journal article" date="2019" name="BMC Genomics">
        <title>New insights from Opisthorchis felineus genome: update on genomics of the epidemiologically important liver flukes.</title>
        <authorList>
            <person name="Ershov N.I."/>
            <person name="Mordvinov V.A."/>
            <person name="Prokhortchouk E.B."/>
            <person name="Pakharukova M.Y."/>
            <person name="Gunbin K.V."/>
            <person name="Ustyantsev K."/>
            <person name="Genaev M.A."/>
            <person name="Blinov A.G."/>
            <person name="Mazur A."/>
            <person name="Boulygina E."/>
            <person name="Tsygankova S."/>
            <person name="Khrameeva E."/>
            <person name="Chekanov N."/>
            <person name="Fan G."/>
            <person name="Xiao A."/>
            <person name="Zhang H."/>
            <person name="Xu X."/>
            <person name="Yang H."/>
            <person name="Solovyev V."/>
            <person name="Lee S.M."/>
            <person name="Liu X."/>
            <person name="Afonnikov D.A."/>
            <person name="Skryabin K.G."/>
        </authorList>
    </citation>
    <scope>NUCLEOTIDE SEQUENCE [LARGE SCALE GENOMIC DNA]</scope>
    <source>
        <strain evidence="11">AK-0245</strain>
        <tissue evidence="11">Whole organism</tissue>
    </source>
</reference>
<dbReference type="PANTHER" id="PTHR11157">
    <property type="entry name" value="FATTY ACID ACYL TRANSFERASE-RELATED"/>
    <property type="match status" value="1"/>
</dbReference>
<comment type="subcellular location">
    <subcellularLocation>
        <location evidence="1">Membrane</location>
        <topology evidence="1">Multi-pass membrane protein</topology>
    </subcellularLocation>
</comment>
<protein>
    <recommendedName>
        <fullName evidence="10">Elongation of very long chain fatty acids protein</fullName>
        <ecNumber evidence="10">2.3.1.199</ecNumber>
    </recommendedName>
    <alternativeName>
        <fullName evidence="10">Very-long-chain 3-oxoacyl-CoA synthase</fullName>
    </alternativeName>
</protein>
<dbReference type="EC" id="2.3.1.199" evidence="10"/>
<dbReference type="PROSITE" id="PS01188">
    <property type="entry name" value="ELO"/>
    <property type="match status" value="1"/>
</dbReference>
<keyword evidence="3 10" id="KW-0808">Transferase</keyword>
<feature type="transmembrane region" description="Helical" evidence="10">
    <location>
        <begin position="104"/>
        <end position="127"/>
    </location>
</feature>
<dbReference type="InterPro" id="IPR030457">
    <property type="entry name" value="ELO_CS"/>
</dbReference>
<keyword evidence="7 10" id="KW-0443">Lipid metabolism</keyword>
<dbReference type="GO" id="GO:0009922">
    <property type="term" value="F:fatty acid elongase activity"/>
    <property type="evidence" value="ECO:0007669"/>
    <property type="project" value="UniProtKB-EC"/>
</dbReference>
<dbReference type="Proteomes" id="UP000308267">
    <property type="component" value="Unassembled WGS sequence"/>
</dbReference>
<evidence type="ECO:0000313" key="12">
    <source>
        <dbReference type="Proteomes" id="UP000308267"/>
    </source>
</evidence>
<dbReference type="OrthoDB" id="434092at2759"/>
<evidence type="ECO:0000256" key="9">
    <source>
        <dbReference type="ARBA" id="ARBA00023160"/>
    </source>
</evidence>
<dbReference type="AlphaFoldDB" id="A0A4V3SG73"/>
<dbReference type="GO" id="GO:0034625">
    <property type="term" value="P:fatty acid elongation, monounsaturated fatty acid"/>
    <property type="evidence" value="ECO:0007669"/>
    <property type="project" value="TreeGrafter"/>
</dbReference>
<keyword evidence="4 10" id="KW-0812">Transmembrane</keyword>
<dbReference type="GO" id="GO:0030148">
    <property type="term" value="P:sphingolipid biosynthetic process"/>
    <property type="evidence" value="ECO:0007669"/>
    <property type="project" value="TreeGrafter"/>
</dbReference>
<evidence type="ECO:0000256" key="2">
    <source>
        <dbReference type="ARBA" id="ARBA00022516"/>
    </source>
</evidence>
<keyword evidence="12" id="KW-1185">Reference proteome</keyword>
<gene>
    <name evidence="11" type="ORF">CRM22_002774</name>
</gene>